<feature type="region of interest" description="Disordered" evidence="1">
    <location>
        <begin position="242"/>
        <end position="261"/>
    </location>
</feature>
<organism evidence="2 3">
    <name type="scientific">Luteolibacter yonseiensis</name>
    <dbReference type="NCBI Taxonomy" id="1144680"/>
    <lineage>
        <taxon>Bacteria</taxon>
        <taxon>Pseudomonadati</taxon>
        <taxon>Verrucomicrobiota</taxon>
        <taxon>Verrucomicrobiia</taxon>
        <taxon>Verrucomicrobiales</taxon>
        <taxon>Verrucomicrobiaceae</taxon>
        <taxon>Luteolibacter</taxon>
    </lineage>
</organism>
<protein>
    <submittedName>
        <fullName evidence="2">Uncharacterized protein</fullName>
    </submittedName>
</protein>
<evidence type="ECO:0000256" key="1">
    <source>
        <dbReference type="SAM" id="MobiDB-lite"/>
    </source>
</evidence>
<accession>A0A934VB10</accession>
<dbReference type="Proteomes" id="UP000600139">
    <property type="component" value="Unassembled WGS sequence"/>
</dbReference>
<evidence type="ECO:0000313" key="2">
    <source>
        <dbReference type="EMBL" id="MBK1815675.1"/>
    </source>
</evidence>
<dbReference type="AlphaFoldDB" id="A0A934VB10"/>
<comment type="caution">
    <text evidence="2">The sequence shown here is derived from an EMBL/GenBank/DDBJ whole genome shotgun (WGS) entry which is preliminary data.</text>
</comment>
<sequence>MSSRLYLPIVFGSLSLSFGQLPTPPPTTARIIGDIQDGTPAAPAPPKPVFTVPAADVLKTETHQQGGRSITVREIKPIPLPEPAAIPAPPDPGNPAVRARIAALRDRQPGAGLFSIGATVYRSQSSGTRSIVTWLPEPDAPPVTFWSSADFSLLQGISGFSCSDGTHFNFIMMWSVIDMDQMTDRFEEYGKVWQPPAIPVFAESPATFSYVSADPGPEASAALQSLHDIYNSEHDRLSVAKQGRDQASLEQAARLKADPPVPRDIVLSHWLTETPDTNGKPSSPR</sequence>
<keyword evidence="3" id="KW-1185">Reference proteome</keyword>
<dbReference type="EMBL" id="JAENIK010000009">
    <property type="protein sequence ID" value="MBK1815675.1"/>
    <property type="molecule type" value="Genomic_DNA"/>
</dbReference>
<reference evidence="2" key="1">
    <citation type="submission" date="2021-01" db="EMBL/GenBank/DDBJ databases">
        <title>Modified the classification status of verrucomicrobia.</title>
        <authorList>
            <person name="Feng X."/>
        </authorList>
    </citation>
    <scope>NUCLEOTIDE SEQUENCE</scope>
    <source>
        <strain evidence="2">JCM 18052</strain>
    </source>
</reference>
<proteinExistence type="predicted"/>
<evidence type="ECO:0000313" key="3">
    <source>
        <dbReference type="Proteomes" id="UP000600139"/>
    </source>
</evidence>
<gene>
    <name evidence="2" type="ORF">JIN84_08610</name>
</gene>
<name>A0A934VB10_9BACT</name>
<dbReference type="RefSeq" id="WP_200350633.1">
    <property type="nucleotide sequence ID" value="NZ_BAABHZ010000008.1"/>
</dbReference>